<dbReference type="GO" id="GO:0030246">
    <property type="term" value="F:carbohydrate binding"/>
    <property type="evidence" value="ECO:0007669"/>
    <property type="project" value="InterPro"/>
</dbReference>
<sequence length="79" mass="8674">MGYSGWGGRARVSNDVMNITILSQTPWLMLFRMQGESFLCLEPQSHPVNAHNMDGQPGLRVLGAGDKLNFSLKIIIEGA</sequence>
<accession>A0A3S4GCR0</accession>
<proteinExistence type="predicted"/>
<dbReference type="EMBL" id="LR134162">
    <property type="protein sequence ID" value="VEB01366.1"/>
    <property type="molecule type" value="Genomic_DNA"/>
</dbReference>
<protein>
    <submittedName>
        <fullName evidence="1">Aldose 1-epimerase</fullName>
    </submittedName>
</protein>
<dbReference type="GO" id="GO:0005975">
    <property type="term" value="P:carbohydrate metabolic process"/>
    <property type="evidence" value="ECO:0007669"/>
    <property type="project" value="InterPro"/>
</dbReference>
<dbReference type="SUPFAM" id="SSF74650">
    <property type="entry name" value="Galactose mutarotase-like"/>
    <property type="match status" value="1"/>
</dbReference>
<dbReference type="Gene3D" id="2.70.98.10">
    <property type="match status" value="1"/>
</dbReference>
<dbReference type="InterPro" id="IPR014718">
    <property type="entry name" value="GH-type_carb-bd"/>
</dbReference>
<gene>
    <name evidence="1" type="ORF">NCTC13635_02012</name>
</gene>
<reference evidence="1 2" key="1">
    <citation type="submission" date="2018-12" db="EMBL/GenBank/DDBJ databases">
        <authorList>
            <consortium name="Pathogen Informatics"/>
        </authorList>
    </citation>
    <scope>NUCLEOTIDE SEQUENCE [LARGE SCALE GENOMIC DNA]</scope>
    <source>
        <strain evidence="1 2">NCTC13635</strain>
    </source>
</reference>
<dbReference type="GO" id="GO:0003824">
    <property type="term" value="F:catalytic activity"/>
    <property type="evidence" value="ECO:0007669"/>
    <property type="project" value="InterPro"/>
</dbReference>
<dbReference type="Proteomes" id="UP000282433">
    <property type="component" value="Chromosome"/>
</dbReference>
<dbReference type="AlphaFoldDB" id="A0A3S4GCR0"/>
<dbReference type="InterPro" id="IPR011013">
    <property type="entry name" value="Gal_mutarotase_sf_dom"/>
</dbReference>
<organism evidence="1 2">
    <name type="scientific">Klebsiella pneumoniae</name>
    <dbReference type="NCBI Taxonomy" id="573"/>
    <lineage>
        <taxon>Bacteria</taxon>
        <taxon>Pseudomonadati</taxon>
        <taxon>Pseudomonadota</taxon>
        <taxon>Gammaproteobacteria</taxon>
        <taxon>Enterobacterales</taxon>
        <taxon>Enterobacteriaceae</taxon>
        <taxon>Klebsiella/Raoultella group</taxon>
        <taxon>Klebsiella</taxon>
        <taxon>Klebsiella pneumoniae complex</taxon>
    </lineage>
</organism>
<evidence type="ECO:0000313" key="1">
    <source>
        <dbReference type="EMBL" id="VEB01366.1"/>
    </source>
</evidence>
<evidence type="ECO:0000313" key="2">
    <source>
        <dbReference type="Proteomes" id="UP000282433"/>
    </source>
</evidence>
<name>A0A3S4GCR0_KLEPN</name>